<gene>
    <name evidence="2" type="ORF">Tsubulata_038009</name>
</gene>
<protein>
    <recommendedName>
        <fullName evidence="1">F-box domain-containing protein</fullName>
    </recommendedName>
</protein>
<reference evidence="2" key="2">
    <citation type="journal article" date="2023" name="Plants (Basel)">
        <title>Annotation of the Turnera subulata (Passifloraceae) Draft Genome Reveals the S-Locus Evolved after the Divergence of Turneroideae from Passifloroideae in a Stepwise Manner.</title>
        <authorList>
            <person name="Henning P.M."/>
            <person name="Roalson E.H."/>
            <person name="Mir W."/>
            <person name="McCubbin A.G."/>
            <person name="Shore J.S."/>
        </authorList>
    </citation>
    <scope>NUCLEOTIDE SEQUENCE</scope>
    <source>
        <strain evidence="2">F60SS</strain>
    </source>
</reference>
<dbReference type="InterPro" id="IPR050796">
    <property type="entry name" value="SCF_F-box_component"/>
</dbReference>
<dbReference type="PANTHER" id="PTHR31672">
    <property type="entry name" value="BNACNNG10540D PROTEIN"/>
    <property type="match status" value="1"/>
</dbReference>
<proteinExistence type="predicted"/>
<dbReference type="Proteomes" id="UP001141552">
    <property type="component" value="Unassembled WGS sequence"/>
</dbReference>
<dbReference type="EMBL" id="JAKUCV010001370">
    <property type="protein sequence ID" value="KAJ4846662.1"/>
    <property type="molecule type" value="Genomic_DNA"/>
</dbReference>
<dbReference type="PANTHER" id="PTHR31672:SF13">
    <property type="entry name" value="F-BOX PROTEIN CPR30-LIKE"/>
    <property type="match status" value="1"/>
</dbReference>
<name>A0A9Q0JMT8_9ROSI</name>
<comment type="caution">
    <text evidence="2">The sequence shown here is derived from an EMBL/GenBank/DDBJ whole genome shotgun (WGS) entry which is preliminary data.</text>
</comment>
<organism evidence="2 3">
    <name type="scientific">Turnera subulata</name>
    <dbReference type="NCBI Taxonomy" id="218843"/>
    <lineage>
        <taxon>Eukaryota</taxon>
        <taxon>Viridiplantae</taxon>
        <taxon>Streptophyta</taxon>
        <taxon>Embryophyta</taxon>
        <taxon>Tracheophyta</taxon>
        <taxon>Spermatophyta</taxon>
        <taxon>Magnoliopsida</taxon>
        <taxon>eudicotyledons</taxon>
        <taxon>Gunneridae</taxon>
        <taxon>Pentapetalae</taxon>
        <taxon>rosids</taxon>
        <taxon>fabids</taxon>
        <taxon>Malpighiales</taxon>
        <taxon>Passifloraceae</taxon>
        <taxon>Turnera</taxon>
    </lineage>
</organism>
<evidence type="ECO:0000259" key="1">
    <source>
        <dbReference type="Pfam" id="PF00646"/>
    </source>
</evidence>
<accession>A0A9Q0JMT8</accession>
<keyword evidence="3" id="KW-1185">Reference proteome</keyword>
<dbReference type="SUPFAM" id="SSF81383">
    <property type="entry name" value="F-box domain"/>
    <property type="match status" value="1"/>
</dbReference>
<reference evidence="2" key="1">
    <citation type="submission" date="2022-02" db="EMBL/GenBank/DDBJ databases">
        <authorList>
            <person name="Henning P.M."/>
            <person name="McCubbin A.G."/>
            <person name="Shore J.S."/>
        </authorList>
    </citation>
    <scope>NUCLEOTIDE SEQUENCE</scope>
    <source>
        <strain evidence="2">F60SS</strain>
        <tissue evidence="2">Leaves</tissue>
    </source>
</reference>
<dbReference type="InterPro" id="IPR001810">
    <property type="entry name" value="F-box_dom"/>
</dbReference>
<dbReference type="OrthoDB" id="5319261at2759"/>
<evidence type="ECO:0000313" key="2">
    <source>
        <dbReference type="EMBL" id="KAJ4846662.1"/>
    </source>
</evidence>
<dbReference type="InterPro" id="IPR036047">
    <property type="entry name" value="F-box-like_dom_sf"/>
</dbReference>
<sequence length="209" mass="23460">MSSWENQENMASMEIKQNKSRAPDNKLLVDQAKSTNTEQLVTSTNMAAAAAPNRSYLVPDIVEEILDLLPIKSIVRFRSVSSLFAIKFIVPKLLHDPCLPNFSKFGMKPSDDPSLHSGVVLSDYGVGDVKNQGYMAPELLSEGPDQRSYCFLGPCNGLVCLDVTNHDGKWETFVWNPFTGICRKLPHRELPNRKLPHKCYIYAYGFGYD</sequence>
<dbReference type="Pfam" id="PF00646">
    <property type="entry name" value="F-box"/>
    <property type="match status" value="1"/>
</dbReference>
<dbReference type="AlphaFoldDB" id="A0A9Q0JMT8"/>
<feature type="domain" description="F-box" evidence="1">
    <location>
        <begin position="57"/>
        <end position="84"/>
    </location>
</feature>
<evidence type="ECO:0000313" key="3">
    <source>
        <dbReference type="Proteomes" id="UP001141552"/>
    </source>
</evidence>